<proteinExistence type="inferred from homology"/>
<reference evidence="9 10" key="2">
    <citation type="journal article" date="2019" name="G3 (Bethesda)">
        <title>Hybrid Assembly of the Genome of the Entomopathogenic Nematode Steinernema carpocapsae Identifies the X-Chromosome.</title>
        <authorList>
            <person name="Serra L."/>
            <person name="Macchietto M."/>
            <person name="Macias-Munoz A."/>
            <person name="McGill C.J."/>
            <person name="Rodriguez I.M."/>
            <person name="Rodriguez B."/>
            <person name="Murad R."/>
            <person name="Mortazavi A."/>
        </authorList>
    </citation>
    <scope>NUCLEOTIDE SEQUENCE [LARGE SCALE GENOMIC DNA]</scope>
    <source>
        <strain evidence="9 10">ALL</strain>
    </source>
</reference>
<keyword evidence="5" id="KW-0067">ATP-binding</keyword>
<reference evidence="9 10" key="1">
    <citation type="journal article" date="2015" name="Genome Biol.">
        <title>Comparative genomics of Steinernema reveals deeply conserved gene regulatory networks.</title>
        <authorList>
            <person name="Dillman A.R."/>
            <person name="Macchietto M."/>
            <person name="Porter C.F."/>
            <person name="Rogers A."/>
            <person name="Williams B."/>
            <person name="Antoshechkin I."/>
            <person name="Lee M.M."/>
            <person name="Goodwin Z."/>
            <person name="Lu X."/>
            <person name="Lewis E.E."/>
            <person name="Goodrich-Blair H."/>
            <person name="Stock S.P."/>
            <person name="Adams B.J."/>
            <person name="Sternberg P.W."/>
            <person name="Mortazavi A."/>
        </authorList>
    </citation>
    <scope>NUCLEOTIDE SEQUENCE [LARGE SCALE GENOMIC DNA]</scope>
    <source>
        <strain evidence="9 10">ALL</strain>
    </source>
</reference>
<evidence type="ECO:0000313" key="9">
    <source>
        <dbReference type="EMBL" id="TMS38859.1"/>
    </source>
</evidence>
<evidence type="ECO:0000256" key="5">
    <source>
        <dbReference type="ARBA" id="ARBA00022840"/>
    </source>
</evidence>
<organism evidence="9 10">
    <name type="scientific">Steinernema carpocapsae</name>
    <name type="common">Entomopathogenic nematode</name>
    <dbReference type="NCBI Taxonomy" id="34508"/>
    <lineage>
        <taxon>Eukaryota</taxon>
        <taxon>Metazoa</taxon>
        <taxon>Ecdysozoa</taxon>
        <taxon>Nematoda</taxon>
        <taxon>Chromadorea</taxon>
        <taxon>Rhabditida</taxon>
        <taxon>Tylenchina</taxon>
        <taxon>Panagrolaimomorpha</taxon>
        <taxon>Strongyloidoidea</taxon>
        <taxon>Steinernematidae</taxon>
        <taxon>Steinernema</taxon>
    </lineage>
</organism>
<dbReference type="GO" id="GO:0005634">
    <property type="term" value="C:nucleus"/>
    <property type="evidence" value="ECO:0007669"/>
    <property type="project" value="TreeGrafter"/>
</dbReference>
<evidence type="ECO:0000256" key="3">
    <source>
        <dbReference type="ARBA" id="ARBA00022741"/>
    </source>
</evidence>
<dbReference type="PANTHER" id="PTHR12400">
    <property type="entry name" value="INOSITOL POLYPHOSPHATE KINASE"/>
    <property type="match status" value="1"/>
</dbReference>
<protein>
    <recommendedName>
        <fullName evidence="8">Kinase</fullName>
        <ecNumber evidence="8">2.7.-.-</ecNumber>
    </recommendedName>
</protein>
<evidence type="ECO:0000256" key="7">
    <source>
        <dbReference type="ARBA" id="ARBA00036525"/>
    </source>
</evidence>
<comment type="catalytic activity">
    <reaction evidence="7">
        <text>1D-myo-inositol 1,3,4,6-tetrakisphosphate + ATP = 1D-myo-inositol 1,3,4,5,6-pentakisphosphate + ADP + H(+)</text>
        <dbReference type="Rhea" id="RHEA:12717"/>
        <dbReference type="ChEBI" id="CHEBI:15378"/>
        <dbReference type="ChEBI" id="CHEBI:30616"/>
        <dbReference type="ChEBI" id="CHEBI:57660"/>
        <dbReference type="ChEBI" id="CHEBI:57733"/>
        <dbReference type="ChEBI" id="CHEBI:456216"/>
        <dbReference type="EC" id="2.7.1.140"/>
    </reaction>
</comment>
<evidence type="ECO:0000313" key="10">
    <source>
        <dbReference type="Proteomes" id="UP000298663"/>
    </source>
</evidence>
<keyword evidence="10" id="KW-1185">Reference proteome</keyword>
<dbReference type="Pfam" id="PF03770">
    <property type="entry name" value="IPK"/>
    <property type="match status" value="1"/>
</dbReference>
<keyword evidence="3" id="KW-0547">Nucleotide-binding</keyword>
<evidence type="ECO:0000256" key="6">
    <source>
        <dbReference type="ARBA" id="ARBA00036164"/>
    </source>
</evidence>
<dbReference type="GO" id="GO:0008440">
    <property type="term" value="F:inositol-1,4,5-trisphosphate 3-kinase activity"/>
    <property type="evidence" value="ECO:0007669"/>
    <property type="project" value="TreeGrafter"/>
</dbReference>
<dbReference type="Proteomes" id="UP000298663">
    <property type="component" value="Chromosome X"/>
</dbReference>
<dbReference type="GO" id="GO:0005524">
    <property type="term" value="F:ATP binding"/>
    <property type="evidence" value="ECO:0007669"/>
    <property type="project" value="UniProtKB-KW"/>
</dbReference>
<dbReference type="EC" id="2.7.-.-" evidence="8"/>
<evidence type="ECO:0000256" key="1">
    <source>
        <dbReference type="ARBA" id="ARBA00007374"/>
    </source>
</evidence>
<dbReference type="STRING" id="34508.A0A4U8V0R9"/>
<keyword evidence="2 8" id="KW-0808">Transferase</keyword>
<keyword evidence="4 8" id="KW-0418">Kinase</keyword>
<dbReference type="EMBL" id="CM016762">
    <property type="protein sequence ID" value="TMS38859.1"/>
    <property type="molecule type" value="Genomic_DNA"/>
</dbReference>
<dbReference type="OrthoDB" id="338650at2759"/>
<evidence type="ECO:0000256" key="8">
    <source>
        <dbReference type="RuleBase" id="RU363090"/>
    </source>
</evidence>
<evidence type="ECO:0000256" key="2">
    <source>
        <dbReference type="ARBA" id="ARBA00022679"/>
    </source>
</evidence>
<dbReference type="GO" id="GO:0005737">
    <property type="term" value="C:cytoplasm"/>
    <property type="evidence" value="ECO:0007669"/>
    <property type="project" value="TreeGrafter"/>
</dbReference>
<dbReference type="InterPro" id="IPR005522">
    <property type="entry name" value="IPK"/>
</dbReference>
<dbReference type="GO" id="GO:0047326">
    <property type="term" value="F:inositol-1,3,4,6-tetrakisphosphate 5-kinase activity"/>
    <property type="evidence" value="ECO:0007669"/>
    <property type="project" value="RHEA"/>
</dbReference>
<evidence type="ECO:0000256" key="4">
    <source>
        <dbReference type="ARBA" id="ARBA00022777"/>
    </source>
</evidence>
<name>A0A4U8V0R9_STECR</name>
<comment type="caution">
    <text evidence="9">The sequence shown here is derived from an EMBL/GenBank/DDBJ whole genome shotgun (WGS) entry which is preliminary data.</text>
</comment>
<comment type="catalytic activity">
    <reaction evidence="6">
        <text>1D-myo-inositol 1,4,5-trisphosphate + 2 ATP = 1D-myo-inositol 1,3,4,5,6-pentakisphosphate + 2 ADP + 2 H(+)</text>
        <dbReference type="Rhea" id="RHEA:32359"/>
        <dbReference type="ChEBI" id="CHEBI:15378"/>
        <dbReference type="ChEBI" id="CHEBI:30616"/>
        <dbReference type="ChEBI" id="CHEBI:57733"/>
        <dbReference type="ChEBI" id="CHEBI:203600"/>
        <dbReference type="ChEBI" id="CHEBI:456216"/>
        <dbReference type="EC" id="2.7.1.151"/>
    </reaction>
</comment>
<dbReference type="PANTHER" id="PTHR12400:SF51">
    <property type="entry name" value="INOSITOL POLYPHOSPHATE MULTIKINASE"/>
    <property type="match status" value="1"/>
</dbReference>
<dbReference type="GO" id="GO:0032958">
    <property type="term" value="P:inositol phosphate biosynthetic process"/>
    <property type="evidence" value="ECO:0007669"/>
    <property type="project" value="InterPro"/>
</dbReference>
<dbReference type="Gene3D" id="3.30.470.160">
    <property type="entry name" value="Inositol polyphosphate kinase"/>
    <property type="match status" value="1"/>
</dbReference>
<dbReference type="SUPFAM" id="SSF56104">
    <property type="entry name" value="SAICAR synthase-like"/>
    <property type="match status" value="1"/>
</dbReference>
<comment type="similarity">
    <text evidence="1 8">Belongs to the inositol phosphokinase (IPK) family.</text>
</comment>
<dbReference type="EMBL" id="AZBU02000001">
    <property type="protein sequence ID" value="TMS38859.1"/>
    <property type="molecule type" value="Genomic_DNA"/>
</dbReference>
<dbReference type="AlphaFoldDB" id="A0A4U8V0R9"/>
<accession>A0A4U8V0R9</accession>
<dbReference type="InterPro" id="IPR038286">
    <property type="entry name" value="IPK_sf"/>
</dbReference>
<gene>
    <name evidence="9" type="ORF">L596_005491</name>
</gene>
<sequence length="357" mass="41264">MAREEEQVPMEQLPTAYEWFEDQIAGHHQSIVKNGERQIGFLKELSGNLILKLVQDGVRGECEPRNRVVQKKYANAGFRRKFELRKHVSTLRIARWKPVDFSLAPPSVSSLDFLSSSIRPLRTHALQVQVYTRLAELRNHSTVEEESGSSDNNEIIIRKLAPLVPEFHGLTTVCLGNKDREFLKLEDITGHFRQPCIMDIKMGKVTYDPLATAEKAVREMSKYPEQKKLGFRILGYRLHQEGAEVKVANKKWGLSWTSDNIEEAFNDYLQLSSDRRSKILSIFNEKLTQIHTWFSEQRVYHFYASSLLFVYDSAPSGEGPVAEIRMIDFSHTFPAHRSLDQNYTFGLDRICEIFKRL</sequence>